<sequence length="382" mass="43869">MILSTIQDVSRTKTVPIRTFQDLQLEKNMYIAFQNLKHNSNISKKLPALEKQAVQNIAKNLRKFFVGDQAIVTNNGPYFKLQHEDLVSMQQDMKDTKKELKDTRKELNARFDNVTMELGDVKMELGDVKMELGDLKMKVSNIHAISCQSEFLNVLRDMVHVTLDKNTPDGMFSEVTRRIRQARNIEVHRVTLKGCMDACRSFMADNESPFEWEAMFEAFFELSLDEAEMKLIPLAVSSPDFQIEAIMAAQANLLLSCQMDQFPNVFQKWLKAVLEYFDLKQVGCPSPSFPHSTKPELENNSAPLREARKHIQQLAVECLKSEKEDQARAARNGMVTGFPLSKKVLEKRHDKWKEGEQWENLMKLGELYNATTTEKTGGNKRD</sequence>
<protein>
    <submittedName>
        <fullName evidence="2">Uncharacterized protein</fullName>
    </submittedName>
</protein>
<accession>A0A1D9Q144</accession>
<dbReference type="KEGG" id="ssl:SS1G_02425"/>
<dbReference type="VEuPathDB" id="FungiDB:sscle_04g034580"/>
<proteinExistence type="predicted"/>
<keyword evidence="1" id="KW-0175">Coiled coil</keyword>
<dbReference type="AlphaFoldDB" id="A0A1D9Q144"/>
<name>A0A1D9Q144_SCLS1</name>
<evidence type="ECO:0000313" key="3">
    <source>
        <dbReference type="Proteomes" id="UP000177798"/>
    </source>
</evidence>
<dbReference type="Proteomes" id="UP000177798">
    <property type="component" value="Chromosome 4"/>
</dbReference>
<organism evidence="2 3">
    <name type="scientific">Sclerotinia sclerotiorum (strain ATCC 18683 / 1980 / Ss-1)</name>
    <name type="common">White mold</name>
    <name type="synonym">Whetzelinia sclerotiorum</name>
    <dbReference type="NCBI Taxonomy" id="665079"/>
    <lineage>
        <taxon>Eukaryota</taxon>
        <taxon>Fungi</taxon>
        <taxon>Dikarya</taxon>
        <taxon>Ascomycota</taxon>
        <taxon>Pezizomycotina</taxon>
        <taxon>Leotiomycetes</taxon>
        <taxon>Helotiales</taxon>
        <taxon>Sclerotiniaceae</taxon>
        <taxon>Sclerotinia</taxon>
    </lineage>
</organism>
<evidence type="ECO:0000256" key="1">
    <source>
        <dbReference type="SAM" id="Coils"/>
    </source>
</evidence>
<gene>
    <name evidence="2" type="ORF">sscle_04g034580</name>
</gene>
<feature type="coiled-coil region" evidence="1">
    <location>
        <begin position="86"/>
        <end position="117"/>
    </location>
</feature>
<evidence type="ECO:0000313" key="2">
    <source>
        <dbReference type="EMBL" id="APA08688.1"/>
    </source>
</evidence>
<dbReference type="EMBL" id="CP017817">
    <property type="protein sequence ID" value="APA08688.1"/>
    <property type="molecule type" value="Genomic_DNA"/>
</dbReference>
<reference evidence="3" key="1">
    <citation type="journal article" date="2017" name="Genome Biol. Evol.">
        <title>The complete genome sequence of the phytopathogenic fungus Sclerotinia sclerotiorum reveals insights into the genome architecture of broad host range pathogens.</title>
        <authorList>
            <person name="Derbyshire M."/>
            <person name="Denton-Giles M."/>
            <person name="Hegedus D."/>
            <person name="Seifbarghy S."/>
            <person name="Rollins J."/>
            <person name="van Kan J."/>
            <person name="Seidl M.F."/>
            <person name="Faino L."/>
            <person name="Mbengue M."/>
            <person name="Navaud O."/>
            <person name="Raffaele S."/>
            <person name="Hammond-Kosack K."/>
            <person name="Heard S."/>
            <person name="Oliver R."/>
        </authorList>
    </citation>
    <scope>NUCLEOTIDE SEQUENCE [LARGE SCALE GENOMIC DNA]</scope>
    <source>
        <strain evidence="3">ATCC 18683 / 1980 / Ss-1</strain>
    </source>
</reference>
<dbReference type="RefSeq" id="XP_001596208.1">
    <property type="nucleotide sequence ID" value="XM_001596158.1"/>
</dbReference>
<dbReference type="OrthoDB" id="3552464at2759"/>